<dbReference type="GO" id="GO:0046872">
    <property type="term" value="F:metal ion binding"/>
    <property type="evidence" value="ECO:0007669"/>
    <property type="project" value="UniProtKB-KW"/>
</dbReference>
<dbReference type="Proteomes" id="UP000762676">
    <property type="component" value="Unassembled WGS sequence"/>
</dbReference>
<accession>A0AAV4HT55</accession>
<reference evidence="7 8" key="1">
    <citation type="journal article" date="2021" name="Elife">
        <title>Chloroplast acquisition without the gene transfer in kleptoplastic sea slugs, Plakobranchus ocellatus.</title>
        <authorList>
            <person name="Maeda T."/>
            <person name="Takahashi S."/>
            <person name="Yoshida T."/>
            <person name="Shimamura S."/>
            <person name="Takaki Y."/>
            <person name="Nagai Y."/>
            <person name="Toyoda A."/>
            <person name="Suzuki Y."/>
            <person name="Arimoto A."/>
            <person name="Ishii H."/>
            <person name="Satoh N."/>
            <person name="Nishiyama T."/>
            <person name="Hasebe M."/>
            <person name="Maruyama T."/>
            <person name="Minagawa J."/>
            <person name="Obokata J."/>
            <person name="Shigenobu S."/>
        </authorList>
    </citation>
    <scope>NUCLEOTIDE SEQUENCE [LARGE SCALE GENOMIC DNA]</scope>
</reference>
<protein>
    <submittedName>
        <fullName evidence="7">Beta,beta-carotene 15,15'-monooxygenase</fullName>
    </submittedName>
</protein>
<dbReference type="PANTHER" id="PTHR10543:SF24">
    <property type="entry name" value="CAROTENOID ISOMEROOXYGENASE"/>
    <property type="match status" value="1"/>
</dbReference>
<keyword evidence="2 5" id="KW-0479">Metal-binding</keyword>
<evidence type="ECO:0000313" key="7">
    <source>
        <dbReference type="EMBL" id="GFS00367.1"/>
    </source>
</evidence>
<evidence type="ECO:0000256" key="3">
    <source>
        <dbReference type="ARBA" id="ARBA00023002"/>
    </source>
</evidence>
<dbReference type="InterPro" id="IPR004294">
    <property type="entry name" value="Carotenoid_Oase"/>
</dbReference>
<feature type="compositionally biased region" description="Low complexity" evidence="6">
    <location>
        <begin position="131"/>
        <end position="142"/>
    </location>
</feature>
<sequence>MVQAFSLLRITYISYEDFLMELGNMLGVLRVTVLVSSFMPFLVQVTHFHKLAGSKSSPTASSVSHKDVEAHISTQKTANTEVRVFSKEKFATSKSISRENIDPKVSMMEHTTLNTITSAKSNMLRSHAPGTDSDSPASTTSDFIRSSDEQNKRKVGITSKENRVVHLKGLQNISPPAVDVLPSSSNTSQTPLSTTMPLMRMAQSDQTWRDSTQDDGFNLFFRTNPEEMMNVPITFTKPLPIWMNGTLVRNGLGKFENGPRKFLHAFDGFAKLSSWRFVGNETAFFSTKFIRSNFFKDSRRTKTIAPYLLFQSVTPPFSYYEKMQCLLRGIDNMNVNIYAFKNPKNKKIEYAALSDFWYIYKISLPKLSTKHRVVPRIKKASHSVATMGGLGFLNLLSSAHPLPEPGTNNHLNFLSSVSFVPWGNHMMKLIRFKSLKRRRVIAQWPVPRVPYMHSFSVTRTKAILLASPFYVNVMCMARKAQPFSCLDWYPNEPSKLYIVDLKSGNLTTITMDTVFTMHHVNAYDVSRTEIVMDVSTYPNPDFVSHLQLHVLRDPVARNTFDAHAKLQRIIIDLSRLEAHLAPTDPRPIPGIPSMLDMPVINEAYRSRRYCYVYGLVLKADNRTLSSIAIVKKDVCISDVVGGGKEDKVWILPNSYPVEPWFVANPRAASEDDGLLLIPVIDGVKKVSTLVVLDANSMTVVTSATLPTIIPYSLHGRFFKNV</sequence>
<keyword evidence="3" id="KW-0560">Oxidoreductase</keyword>
<dbReference type="EMBL" id="BMAT01009180">
    <property type="protein sequence ID" value="GFS00367.1"/>
    <property type="molecule type" value="Genomic_DNA"/>
</dbReference>
<proteinExistence type="inferred from homology"/>
<dbReference type="GO" id="GO:0016121">
    <property type="term" value="P:carotene catabolic process"/>
    <property type="evidence" value="ECO:0007669"/>
    <property type="project" value="TreeGrafter"/>
</dbReference>
<dbReference type="GO" id="GO:0003834">
    <property type="term" value="F:beta-carotene 15,15'-dioxygenase activity"/>
    <property type="evidence" value="ECO:0007669"/>
    <property type="project" value="TreeGrafter"/>
</dbReference>
<name>A0AAV4HT55_9GAST</name>
<keyword evidence="8" id="KW-1185">Reference proteome</keyword>
<evidence type="ECO:0000313" key="8">
    <source>
        <dbReference type="Proteomes" id="UP000762676"/>
    </source>
</evidence>
<keyword evidence="4 5" id="KW-0408">Iron</keyword>
<evidence type="ECO:0000256" key="4">
    <source>
        <dbReference type="ARBA" id="ARBA00023004"/>
    </source>
</evidence>
<dbReference type="GO" id="GO:0042574">
    <property type="term" value="P:retinal metabolic process"/>
    <property type="evidence" value="ECO:0007669"/>
    <property type="project" value="TreeGrafter"/>
</dbReference>
<comment type="cofactor">
    <cofactor evidence="5">
        <name>Fe(2+)</name>
        <dbReference type="ChEBI" id="CHEBI:29033"/>
    </cofactor>
    <text evidence="5">Binds 1 Fe(2+) ion per subunit.</text>
</comment>
<feature type="region of interest" description="Disordered" evidence="6">
    <location>
        <begin position="124"/>
        <end position="160"/>
    </location>
</feature>
<feature type="binding site" evidence="5">
    <location>
        <position position="453"/>
    </location>
    <ligand>
        <name>Fe cation</name>
        <dbReference type="ChEBI" id="CHEBI:24875"/>
        <note>catalytic</note>
    </ligand>
</feature>
<dbReference type="PANTHER" id="PTHR10543">
    <property type="entry name" value="BETA-CAROTENE DIOXYGENASE"/>
    <property type="match status" value="1"/>
</dbReference>
<organism evidence="7 8">
    <name type="scientific">Elysia marginata</name>
    <dbReference type="NCBI Taxonomy" id="1093978"/>
    <lineage>
        <taxon>Eukaryota</taxon>
        <taxon>Metazoa</taxon>
        <taxon>Spiralia</taxon>
        <taxon>Lophotrochozoa</taxon>
        <taxon>Mollusca</taxon>
        <taxon>Gastropoda</taxon>
        <taxon>Heterobranchia</taxon>
        <taxon>Euthyneura</taxon>
        <taxon>Panpulmonata</taxon>
        <taxon>Sacoglossa</taxon>
        <taxon>Placobranchoidea</taxon>
        <taxon>Plakobranchidae</taxon>
        <taxon>Elysia</taxon>
    </lineage>
</organism>
<evidence type="ECO:0000256" key="1">
    <source>
        <dbReference type="ARBA" id="ARBA00006787"/>
    </source>
</evidence>
<feature type="binding site" evidence="5">
    <location>
        <position position="714"/>
    </location>
    <ligand>
        <name>Fe cation</name>
        <dbReference type="ChEBI" id="CHEBI:24875"/>
        <note>catalytic</note>
    </ligand>
</feature>
<feature type="binding site" evidence="5">
    <location>
        <position position="518"/>
    </location>
    <ligand>
        <name>Fe cation</name>
        <dbReference type="ChEBI" id="CHEBI:24875"/>
        <note>catalytic</note>
    </ligand>
</feature>
<comment type="caution">
    <text evidence="7">The sequence shown here is derived from an EMBL/GenBank/DDBJ whole genome shotgun (WGS) entry which is preliminary data.</text>
</comment>
<dbReference type="AlphaFoldDB" id="A0AAV4HT55"/>
<dbReference type="GO" id="GO:0010436">
    <property type="term" value="F:carotenoid dioxygenase activity"/>
    <property type="evidence" value="ECO:0007669"/>
    <property type="project" value="TreeGrafter"/>
</dbReference>
<feature type="binding site" evidence="5">
    <location>
        <position position="400"/>
    </location>
    <ligand>
        <name>Fe cation</name>
        <dbReference type="ChEBI" id="CHEBI:24875"/>
        <note>catalytic</note>
    </ligand>
</feature>
<evidence type="ECO:0000256" key="2">
    <source>
        <dbReference type="ARBA" id="ARBA00022723"/>
    </source>
</evidence>
<evidence type="ECO:0000256" key="5">
    <source>
        <dbReference type="PIRSR" id="PIRSR604294-1"/>
    </source>
</evidence>
<gene>
    <name evidence="7" type="ORF">ElyMa_004553000</name>
</gene>
<dbReference type="Pfam" id="PF03055">
    <property type="entry name" value="RPE65"/>
    <property type="match status" value="1"/>
</dbReference>
<comment type="similarity">
    <text evidence="1">Belongs to the carotenoid oxygenase family.</text>
</comment>
<evidence type="ECO:0000256" key="6">
    <source>
        <dbReference type="SAM" id="MobiDB-lite"/>
    </source>
</evidence>